<dbReference type="CDD" id="cd14814">
    <property type="entry name" value="Peptidase_M15"/>
    <property type="match status" value="1"/>
</dbReference>
<comment type="caution">
    <text evidence="3">The sequence shown here is derived from an EMBL/GenBank/DDBJ whole genome shotgun (WGS) entry which is preliminary data.</text>
</comment>
<accession>A0A4Q7NT43</accession>
<dbReference type="InterPro" id="IPR052179">
    <property type="entry name" value="DD-CPase-like"/>
</dbReference>
<evidence type="ECO:0000259" key="2">
    <source>
        <dbReference type="Pfam" id="PF02557"/>
    </source>
</evidence>
<dbReference type="InterPro" id="IPR009045">
    <property type="entry name" value="Zn_M74/Hedgehog-like"/>
</dbReference>
<organism evidence="3 4">
    <name type="scientific">Motilibacter rhizosphaerae</name>
    <dbReference type="NCBI Taxonomy" id="598652"/>
    <lineage>
        <taxon>Bacteria</taxon>
        <taxon>Bacillati</taxon>
        <taxon>Actinomycetota</taxon>
        <taxon>Actinomycetes</taxon>
        <taxon>Motilibacterales</taxon>
        <taxon>Motilibacteraceae</taxon>
        <taxon>Motilibacter</taxon>
    </lineage>
</organism>
<dbReference type="EMBL" id="SGXD01000002">
    <property type="protein sequence ID" value="RZS90336.1"/>
    <property type="molecule type" value="Genomic_DNA"/>
</dbReference>
<dbReference type="Proteomes" id="UP000293638">
    <property type="component" value="Unassembled WGS sequence"/>
</dbReference>
<protein>
    <submittedName>
        <fullName evidence="3">D-alanyl-D-alanine carboxypeptidase-like protein</fullName>
    </submittedName>
</protein>
<keyword evidence="4" id="KW-1185">Reference proteome</keyword>
<keyword evidence="3" id="KW-0121">Carboxypeptidase</keyword>
<dbReference type="GO" id="GO:0006508">
    <property type="term" value="P:proteolysis"/>
    <property type="evidence" value="ECO:0007669"/>
    <property type="project" value="InterPro"/>
</dbReference>
<dbReference type="AlphaFoldDB" id="A0A4Q7NT43"/>
<sequence>MTPAQAEQLASAVRAGTASLQQANDQLDSLRASAKAALELHATAKQKADDAALAAATAQQRADALRDQAADAQTTLNRIAADAYRGGPLAGRTPGLTALLTSHDPGELLRDVHDVQSLAAEQSSTVASTQQTLDAARQAASAATAASAAAVAAEADEKTKAAQASTLLKAAQQLVDGLAAKLAGTGTGDQLAQALSVAERRERDQQLTRAGALATGIPSSGAAGCDGSDAAAYPNGQIPLSALCPLWGAPGQVLRSDAAAAFDELSKAYAAHFGTPICVTDSYRSLAVQQDLILRKPTLAAIPGTSNHGWGLAVDLCDGVQDFGTPQHVWLDQNAFRFGWFHPAWAEPSGSRPEPWHWEYGGA</sequence>
<keyword evidence="1" id="KW-0175">Coiled coil</keyword>
<evidence type="ECO:0000256" key="1">
    <source>
        <dbReference type="SAM" id="Coils"/>
    </source>
</evidence>
<dbReference type="Pfam" id="PF02557">
    <property type="entry name" value="VanY"/>
    <property type="match status" value="1"/>
</dbReference>
<proteinExistence type="predicted"/>
<dbReference type="InterPro" id="IPR003709">
    <property type="entry name" value="VanY-like_core_dom"/>
</dbReference>
<reference evidence="3 4" key="1">
    <citation type="submission" date="2019-02" db="EMBL/GenBank/DDBJ databases">
        <title>Genomic Encyclopedia of Type Strains, Phase IV (KMG-IV): sequencing the most valuable type-strain genomes for metagenomic binning, comparative biology and taxonomic classification.</title>
        <authorList>
            <person name="Goeker M."/>
        </authorList>
    </citation>
    <scope>NUCLEOTIDE SEQUENCE [LARGE SCALE GENOMIC DNA]</scope>
    <source>
        <strain evidence="3 4">DSM 45622</strain>
    </source>
</reference>
<feature type="coiled-coil region" evidence="1">
    <location>
        <begin position="20"/>
        <end position="82"/>
    </location>
</feature>
<dbReference type="PANTHER" id="PTHR34385:SF1">
    <property type="entry name" value="PEPTIDOGLYCAN L-ALANYL-D-GLUTAMATE ENDOPEPTIDASE CWLK"/>
    <property type="match status" value="1"/>
</dbReference>
<keyword evidence="3" id="KW-0645">Protease</keyword>
<dbReference type="Gene3D" id="3.30.1380.10">
    <property type="match status" value="1"/>
</dbReference>
<gene>
    <name evidence="3" type="ORF">EV189_2121</name>
</gene>
<feature type="domain" description="D-alanyl-D-alanine carboxypeptidase-like core" evidence="2">
    <location>
        <begin position="253"/>
        <end position="362"/>
    </location>
</feature>
<evidence type="ECO:0000313" key="3">
    <source>
        <dbReference type="EMBL" id="RZS90336.1"/>
    </source>
</evidence>
<name>A0A4Q7NT43_9ACTN</name>
<evidence type="ECO:0000313" key="4">
    <source>
        <dbReference type="Proteomes" id="UP000293638"/>
    </source>
</evidence>
<keyword evidence="3" id="KW-0378">Hydrolase</keyword>
<dbReference type="PANTHER" id="PTHR34385">
    <property type="entry name" value="D-ALANYL-D-ALANINE CARBOXYPEPTIDASE"/>
    <property type="match status" value="1"/>
</dbReference>
<dbReference type="GO" id="GO:0004180">
    <property type="term" value="F:carboxypeptidase activity"/>
    <property type="evidence" value="ECO:0007669"/>
    <property type="project" value="UniProtKB-KW"/>
</dbReference>
<dbReference type="SUPFAM" id="SSF55166">
    <property type="entry name" value="Hedgehog/DD-peptidase"/>
    <property type="match status" value="1"/>
</dbReference>